<evidence type="ECO:0000256" key="4">
    <source>
        <dbReference type="ARBA" id="ARBA00022475"/>
    </source>
</evidence>
<dbReference type="GO" id="GO:0034220">
    <property type="term" value="P:monoatomic ion transmembrane transport"/>
    <property type="evidence" value="ECO:0007669"/>
    <property type="project" value="UniProtKB-KW"/>
</dbReference>
<dbReference type="PROSITE" id="PS51013">
    <property type="entry name" value="PANNEXIN"/>
    <property type="match status" value="1"/>
</dbReference>
<evidence type="ECO:0000256" key="5">
    <source>
        <dbReference type="ARBA" id="ARBA00022692"/>
    </source>
</evidence>
<dbReference type="GO" id="GO:0005243">
    <property type="term" value="F:gap junction channel activity"/>
    <property type="evidence" value="ECO:0007669"/>
    <property type="project" value="TreeGrafter"/>
</dbReference>
<protein>
    <recommendedName>
        <fullName evidence="12">Innexin</fullName>
    </recommendedName>
</protein>
<dbReference type="PANTHER" id="PTHR11893:SF20">
    <property type="entry name" value="INNEXIN-3"/>
    <property type="match status" value="1"/>
</dbReference>
<evidence type="ECO:0000256" key="10">
    <source>
        <dbReference type="ARBA" id="ARBA00023136"/>
    </source>
</evidence>
<dbReference type="PRINTS" id="PR01262">
    <property type="entry name" value="INNEXIN"/>
</dbReference>
<evidence type="ECO:0000256" key="8">
    <source>
        <dbReference type="ARBA" id="ARBA00022989"/>
    </source>
</evidence>
<feature type="transmembrane region" description="Helical" evidence="12">
    <location>
        <begin position="222"/>
        <end position="241"/>
    </location>
</feature>
<feature type="compositionally biased region" description="Polar residues" evidence="13">
    <location>
        <begin position="401"/>
        <end position="412"/>
    </location>
</feature>
<keyword evidence="4" id="KW-1003">Cell membrane</keyword>
<gene>
    <name evidence="12" type="primary">inx</name>
    <name evidence="14" type="ORF">WR25_00784</name>
</gene>
<keyword evidence="5 12" id="KW-0812">Transmembrane</keyword>
<evidence type="ECO:0000256" key="11">
    <source>
        <dbReference type="ARBA" id="ARBA00023303"/>
    </source>
</evidence>
<accession>A0A2A2KHZ0</accession>
<comment type="similarity">
    <text evidence="12">Belongs to the pannexin family.</text>
</comment>
<evidence type="ECO:0000256" key="2">
    <source>
        <dbReference type="ARBA" id="ARBA00004651"/>
    </source>
</evidence>
<reference evidence="14 15" key="1">
    <citation type="journal article" date="2017" name="Curr. Biol.">
        <title>Genome architecture and evolution of a unichromosomal asexual nematode.</title>
        <authorList>
            <person name="Fradin H."/>
            <person name="Zegar C."/>
            <person name="Gutwein M."/>
            <person name="Lucas J."/>
            <person name="Kovtun M."/>
            <person name="Corcoran D."/>
            <person name="Baugh L.R."/>
            <person name="Kiontke K."/>
            <person name="Gunsalus K."/>
            <person name="Fitch D.H."/>
            <person name="Piano F."/>
        </authorList>
    </citation>
    <scope>NUCLEOTIDE SEQUENCE [LARGE SCALE GENOMIC DNA]</scope>
    <source>
        <strain evidence="14">PF1309</strain>
    </source>
</reference>
<evidence type="ECO:0000256" key="7">
    <source>
        <dbReference type="ARBA" id="ARBA00022949"/>
    </source>
</evidence>
<dbReference type="InterPro" id="IPR000990">
    <property type="entry name" value="Innexin"/>
</dbReference>
<proteinExistence type="inferred from homology"/>
<keyword evidence="3 12" id="KW-0813">Transport</keyword>
<feature type="transmembrane region" description="Helical" evidence="12">
    <location>
        <begin position="129"/>
        <end position="149"/>
    </location>
</feature>
<evidence type="ECO:0000256" key="12">
    <source>
        <dbReference type="RuleBase" id="RU010713"/>
    </source>
</evidence>
<comment type="caution">
    <text evidence="12">Lacks conserved residue(s) required for the propagation of feature annotation.</text>
</comment>
<comment type="caution">
    <text evidence="14">The sequence shown here is derived from an EMBL/GenBank/DDBJ whole genome shotgun (WGS) entry which is preliminary data.</text>
</comment>
<keyword evidence="6" id="KW-0303">Gap junction</keyword>
<evidence type="ECO:0000256" key="13">
    <source>
        <dbReference type="SAM" id="MobiDB-lite"/>
    </source>
</evidence>
<comment type="subcellular location">
    <subcellularLocation>
        <location evidence="1">Cell junction</location>
        <location evidence="1">Gap junction</location>
    </subcellularLocation>
    <subcellularLocation>
        <location evidence="2 12">Cell membrane</location>
        <topology evidence="2 12">Multi-pass membrane protein</topology>
    </subcellularLocation>
</comment>
<organism evidence="14 15">
    <name type="scientific">Diploscapter pachys</name>
    <dbReference type="NCBI Taxonomy" id="2018661"/>
    <lineage>
        <taxon>Eukaryota</taxon>
        <taxon>Metazoa</taxon>
        <taxon>Ecdysozoa</taxon>
        <taxon>Nematoda</taxon>
        <taxon>Chromadorea</taxon>
        <taxon>Rhabditida</taxon>
        <taxon>Rhabditina</taxon>
        <taxon>Rhabditomorpha</taxon>
        <taxon>Rhabditoidea</taxon>
        <taxon>Rhabditidae</taxon>
        <taxon>Diploscapter</taxon>
    </lineage>
</organism>
<dbReference type="AlphaFoldDB" id="A0A2A2KHZ0"/>
<dbReference type="Pfam" id="PF00876">
    <property type="entry name" value="Innexin"/>
    <property type="match status" value="1"/>
</dbReference>
<feature type="transmembrane region" description="Helical" evidence="12">
    <location>
        <begin position="319"/>
        <end position="337"/>
    </location>
</feature>
<dbReference type="PANTHER" id="PTHR11893">
    <property type="entry name" value="INNEXIN"/>
    <property type="match status" value="1"/>
</dbReference>
<dbReference type="GO" id="GO:0005886">
    <property type="term" value="C:plasma membrane"/>
    <property type="evidence" value="ECO:0007669"/>
    <property type="project" value="UniProtKB-SubCell"/>
</dbReference>
<evidence type="ECO:0000256" key="3">
    <source>
        <dbReference type="ARBA" id="ARBA00022448"/>
    </source>
</evidence>
<evidence type="ECO:0000256" key="1">
    <source>
        <dbReference type="ARBA" id="ARBA00004610"/>
    </source>
</evidence>
<keyword evidence="8 12" id="KW-1133">Transmembrane helix</keyword>
<evidence type="ECO:0000256" key="6">
    <source>
        <dbReference type="ARBA" id="ARBA00022868"/>
    </source>
</evidence>
<keyword evidence="9 12" id="KW-0406">Ion transport</keyword>
<evidence type="ECO:0000313" key="14">
    <source>
        <dbReference type="EMBL" id="PAV73604.1"/>
    </source>
</evidence>
<dbReference type="STRING" id="2018661.A0A2A2KHZ0"/>
<evidence type="ECO:0000256" key="9">
    <source>
        <dbReference type="ARBA" id="ARBA00023065"/>
    </source>
</evidence>
<keyword evidence="15" id="KW-1185">Reference proteome</keyword>
<dbReference type="GO" id="GO:0005921">
    <property type="term" value="C:gap junction"/>
    <property type="evidence" value="ECO:0007669"/>
    <property type="project" value="UniProtKB-SubCell"/>
</dbReference>
<dbReference type="OrthoDB" id="5867527at2759"/>
<name>A0A2A2KHZ0_9BILA</name>
<keyword evidence="7" id="KW-0965">Cell junction</keyword>
<comment type="function">
    <text evidence="12">Structural component of the gap junctions.</text>
</comment>
<sequence length="443" mass="50879">MGSRKAPKDSTSDDSTEDLIRPASPMITVPYLDKVFVNWFRPVAFDDAIDRLNYVYTASLICFFAIMVSAKQYVGTPIQCWMPTEFKGGWEQYAEDYCFIQNTFFIPFEEEIPNEDSDRTKAEIGYYQWVPIVLALQAIMFHMPSWLWATLHKFGGLDLTTAMTDAEKIVAAPSASEDRKKELDELALYLKKCLGFSEQRHTPVQFLCFRFGRGLGSYMTSLYLLVKGLYVINILAQLYILNRFIGSSYSFWGIQTFVDLYNGREWMDSGVFPRVTLCGFKVRRPGSIHRYTVQCVLMINMINEKIYLFIWFWFLFVEVVTKINFLYTILYMSLALLREKSTRQWLKQAVEDKDKKAVRDFCHQALGPDGVLTLRFIESHVGGIVVRDVAAKMFNDYTKSLHPSSTQTTSPDIPNDGAHESLNGSSRPHVSIAMPDYPTEVAH</sequence>
<feature type="region of interest" description="Disordered" evidence="13">
    <location>
        <begin position="401"/>
        <end position="443"/>
    </location>
</feature>
<dbReference type="Proteomes" id="UP000218231">
    <property type="component" value="Unassembled WGS sequence"/>
</dbReference>
<keyword evidence="10 12" id="KW-0472">Membrane</keyword>
<evidence type="ECO:0000313" key="15">
    <source>
        <dbReference type="Proteomes" id="UP000218231"/>
    </source>
</evidence>
<dbReference type="EMBL" id="LIAE01008565">
    <property type="protein sequence ID" value="PAV73604.1"/>
    <property type="molecule type" value="Genomic_DNA"/>
</dbReference>
<keyword evidence="11 12" id="KW-0407">Ion channel</keyword>